<protein>
    <submittedName>
        <fullName evidence="2">Uncharacterized protein</fullName>
    </submittedName>
</protein>
<accession>A0A1M7L377</accession>
<proteinExistence type="predicted"/>
<dbReference type="RefSeq" id="WP_068844873.1">
    <property type="nucleotide sequence ID" value="NZ_FRBT01000008.1"/>
</dbReference>
<sequence length="84" mass="9478">MISCNQKEIIIEILGKQYSPKIIPHLSNKGIYNSDGHIYSTSSIQKIVSGKQPNDIVEMEIAKLVAKVKKQKQKAQETKNKLLK</sequence>
<reference evidence="3" key="1">
    <citation type="submission" date="2016-11" db="EMBL/GenBank/DDBJ databases">
        <authorList>
            <person name="Varghese N."/>
            <person name="Submissions S."/>
        </authorList>
    </citation>
    <scope>NUCLEOTIDE SEQUENCE [LARGE SCALE GENOMIC DNA]</scope>
    <source>
        <strain evidence="3">DSM 24724</strain>
    </source>
</reference>
<dbReference type="EMBL" id="FRBT01000008">
    <property type="protein sequence ID" value="SHM72308.1"/>
    <property type="molecule type" value="Genomic_DNA"/>
</dbReference>
<name>A0A1M7L377_9FLAO</name>
<evidence type="ECO:0000256" key="1">
    <source>
        <dbReference type="SAM" id="Coils"/>
    </source>
</evidence>
<dbReference type="AlphaFoldDB" id="A0A1M7L377"/>
<evidence type="ECO:0000313" key="2">
    <source>
        <dbReference type="EMBL" id="SHM72308.1"/>
    </source>
</evidence>
<keyword evidence="3" id="KW-1185">Reference proteome</keyword>
<evidence type="ECO:0000313" key="3">
    <source>
        <dbReference type="Proteomes" id="UP000184028"/>
    </source>
</evidence>
<dbReference type="STRING" id="946677.SAMN05444484_108242"/>
<dbReference type="Proteomes" id="UP000184028">
    <property type="component" value="Unassembled WGS sequence"/>
</dbReference>
<dbReference type="OrthoDB" id="1372607at2"/>
<gene>
    <name evidence="2" type="ORF">SAMN05444484_108242</name>
</gene>
<feature type="coiled-coil region" evidence="1">
    <location>
        <begin position="54"/>
        <end position="81"/>
    </location>
</feature>
<keyword evidence="1" id="KW-0175">Coiled coil</keyword>
<organism evidence="2 3">
    <name type="scientific">Flavobacterium chilense</name>
    <dbReference type="NCBI Taxonomy" id="946677"/>
    <lineage>
        <taxon>Bacteria</taxon>
        <taxon>Pseudomonadati</taxon>
        <taxon>Bacteroidota</taxon>
        <taxon>Flavobacteriia</taxon>
        <taxon>Flavobacteriales</taxon>
        <taxon>Flavobacteriaceae</taxon>
        <taxon>Flavobacterium</taxon>
    </lineage>
</organism>